<dbReference type="Proteomes" id="UP001596500">
    <property type="component" value="Unassembled WGS sequence"/>
</dbReference>
<feature type="transmembrane region" description="Helical" evidence="7">
    <location>
        <begin position="256"/>
        <end position="275"/>
    </location>
</feature>
<feature type="transmembrane region" description="Helical" evidence="7">
    <location>
        <begin position="54"/>
        <end position="74"/>
    </location>
</feature>
<evidence type="ECO:0000256" key="5">
    <source>
        <dbReference type="ARBA" id="ARBA00022989"/>
    </source>
</evidence>
<evidence type="ECO:0000256" key="1">
    <source>
        <dbReference type="ARBA" id="ARBA00004651"/>
    </source>
</evidence>
<name>A0ABW2RFC5_9BACL</name>
<dbReference type="InterPro" id="IPR020846">
    <property type="entry name" value="MFS_dom"/>
</dbReference>
<dbReference type="SUPFAM" id="SSF103473">
    <property type="entry name" value="MFS general substrate transporter"/>
    <property type="match status" value="1"/>
</dbReference>
<keyword evidence="4 7" id="KW-0812">Transmembrane</keyword>
<dbReference type="Pfam" id="PF07690">
    <property type="entry name" value="MFS_1"/>
    <property type="match status" value="1"/>
</dbReference>
<dbReference type="InterPro" id="IPR036259">
    <property type="entry name" value="MFS_trans_sf"/>
</dbReference>
<keyword evidence="2" id="KW-0813">Transport</keyword>
<protein>
    <submittedName>
        <fullName evidence="9">MDR family MFS transporter</fullName>
    </submittedName>
</protein>
<evidence type="ECO:0000313" key="9">
    <source>
        <dbReference type="EMBL" id="MFC7439635.1"/>
    </source>
</evidence>
<feature type="transmembrane region" description="Helical" evidence="7">
    <location>
        <begin position="16"/>
        <end position="42"/>
    </location>
</feature>
<accession>A0ABW2RFC5</accession>
<organism evidence="9 10">
    <name type="scientific">Laceyella putida</name>
    <dbReference type="NCBI Taxonomy" id="110101"/>
    <lineage>
        <taxon>Bacteria</taxon>
        <taxon>Bacillati</taxon>
        <taxon>Bacillota</taxon>
        <taxon>Bacilli</taxon>
        <taxon>Bacillales</taxon>
        <taxon>Thermoactinomycetaceae</taxon>
        <taxon>Laceyella</taxon>
    </lineage>
</organism>
<feature type="transmembrane region" description="Helical" evidence="7">
    <location>
        <begin position="287"/>
        <end position="305"/>
    </location>
</feature>
<evidence type="ECO:0000256" key="3">
    <source>
        <dbReference type="ARBA" id="ARBA00022475"/>
    </source>
</evidence>
<keyword evidence="6 7" id="KW-0472">Membrane</keyword>
<dbReference type="PANTHER" id="PTHR43414:SF1">
    <property type="entry name" value="PEPTIDE PERMEASE"/>
    <property type="match status" value="1"/>
</dbReference>
<keyword evidence="10" id="KW-1185">Reference proteome</keyword>
<keyword evidence="5 7" id="KW-1133">Transmembrane helix</keyword>
<feature type="transmembrane region" description="Helical" evidence="7">
    <location>
        <begin position="420"/>
        <end position="442"/>
    </location>
</feature>
<dbReference type="PANTHER" id="PTHR43414">
    <property type="entry name" value="MULTIDRUG RESISTANCE PROTEIN MDTG"/>
    <property type="match status" value="1"/>
</dbReference>
<gene>
    <name evidence="9" type="ORF">ACFQNG_00425</name>
</gene>
<comment type="caution">
    <text evidence="9">The sequence shown here is derived from an EMBL/GenBank/DDBJ whole genome shotgun (WGS) entry which is preliminary data.</text>
</comment>
<feature type="transmembrane region" description="Helical" evidence="7">
    <location>
        <begin position="220"/>
        <end position="236"/>
    </location>
</feature>
<dbReference type="Gene3D" id="1.20.1250.20">
    <property type="entry name" value="MFS general substrate transporter like domains"/>
    <property type="match status" value="1"/>
</dbReference>
<feature type="transmembrane region" description="Helical" evidence="7">
    <location>
        <begin position="169"/>
        <end position="188"/>
    </location>
</feature>
<dbReference type="EMBL" id="JBHTBW010000002">
    <property type="protein sequence ID" value="MFC7439635.1"/>
    <property type="molecule type" value="Genomic_DNA"/>
</dbReference>
<comment type="subcellular location">
    <subcellularLocation>
        <location evidence="1">Cell membrane</location>
        <topology evidence="1">Multi-pass membrane protein</topology>
    </subcellularLocation>
</comment>
<dbReference type="PROSITE" id="PS50850">
    <property type="entry name" value="MFS"/>
    <property type="match status" value="1"/>
</dbReference>
<proteinExistence type="predicted"/>
<evidence type="ECO:0000256" key="7">
    <source>
        <dbReference type="SAM" id="Phobius"/>
    </source>
</evidence>
<feature type="transmembrane region" description="Helical" evidence="7">
    <location>
        <begin position="344"/>
        <end position="367"/>
    </location>
</feature>
<feature type="transmembrane region" description="Helical" evidence="7">
    <location>
        <begin position="311"/>
        <end position="332"/>
    </location>
</feature>
<feature type="transmembrane region" description="Helical" evidence="7">
    <location>
        <begin position="94"/>
        <end position="117"/>
    </location>
</feature>
<sequence length="444" mass="50164">MPSRTDRYLRNHLHPFVVFLLIGTALIRTAAFMSLPFLAFYLTSTFHFHSLQTGIIIGMSGIGGAIGGIIGGGLSDLFGRSRILNVTMFGWTSIFFLYLFATDYMHFVILSFLHGLFRSFFDPISQACMADLTAEEKRLQVFSYRYVALNVGMVSGPLLGAYLFHWLGIYTFVITGAIFSFYGVILHFKLKRYKGRLNQTPPKRRTHLANCIRVISKDRALGYYTLGGMLFFMVYAQMESNLPIYLSKEIPNGSKLYPILLVINAGLVILVQRYMSAWSEKRHPLSSIALGTVLYTLGFYCFSLNDQPLMFVMGITLLTFGEMLIFPVTNQLTDQLADEKYRGAYYGAAHFAQLGLSAGPVFGGWLVERFDGLTLWKIAAILSLLILWCYAMGYRKYSAKKNVAVVEIVYRILLDLKLTFLVKFILKLIPLGVVVAIAWHLLQK</sequence>
<evidence type="ECO:0000259" key="8">
    <source>
        <dbReference type="PROSITE" id="PS50850"/>
    </source>
</evidence>
<feature type="transmembrane region" description="Helical" evidence="7">
    <location>
        <begin position="373"/>
        <end position="391"/>
    </location>
</feature>
<reference evidence="10" key="1">
    <citation type="journal article" date="2019" name="Int. J. Syst. Evol. Microbiol.">
        <title>The Global Catalogue of Microorganisms (GCM) 10K type strain sequencing project: providing services to taxonomists for standard genome sequencing and annotation.</title>
        <authorList>
            <consortium name="The Broad Institute Genomics Platform"/>
            <consortium name="The Broad Institute Genome Sequencing Center for Infectious Disease"/>
            <person name="Wu L."/>
            <person name="Ma J."/>
        </authorList>
    </citation>
    <scope>NUCLEOTIDE SEQUENCE [LARGE SCALE GENOMIC DNA]</scope>
    <source>
        <strain evidence="10">CGMCC 1.12942</strain>
    </source>
</reference>
<evidence type="ECO:0000256" key="6">
    <source>
        <dbReference type="ARBA" id="ARBA00023136"/>
    </source>
</evidence>
<feature type="domain" description="Major facilitator superfamily (MFS) profile" evidence="8">
    <location>
        <begin position="16"/>
        <end position="397"/>
    </location>
</feature>
<evidence type="ECO:0000313" key="10">
    <source>
        <dbReference type="Proteomes" id="UP001596500"/>
    </source>
</evidence>
<dbReference type="RefSeq" id="WP_379862818.1">
    <property type="nucleotide sequence ID" value="NZ_JBHTBW010000002.1"/>
</dbReference>
<dbReference type="InterPro" id="IPR011701">
    <property type="entry name" value="MFS"/>
</dbReference>
<keyword evidence="3" id="KW-1003">Cell membrane</keyword>
<evidence type="ECO:0000256" key="4">
    <source>
        <dbReference type="ARBA" id="ARBA00022692"/>
    </source>
</evidence>
<evidence type="ECO:0000256" key="2">
    <source>
        <dbReference type="ARBA" id="ARBA00022448"/>
    </source>
</evidence>
<dbReference type="CDD" id="cd17329">
    <property type="entry name" value="MFS_MdtH_MDR_like"/>
    <property type="match status" value="1"/>
</dbReference>